<dbReference type="CDD" id="cd00082">
    <property type="entry name" value="HisKA"/>
    <property type="match status" value="1"/>
</dbReference>
<accession>A0ABS9ZUE9</accession>
<dbReference type="SMART" id="SM00448">
    <property type="entry name" value="REC"/>
    <property type="match status" value="2"/>
</dbReference>
<dbReference type="Pfam" id="PF02518">
    <property type="entry name" value="HATPase_c"/>
    <property type="match status" value="1"/>
</dbReference>
<feature type="modified residue" description="4-aspartylphosphate" evidence="5">
    <location>
        <position position="54"/>
    </location>
</feature>
<keyword evidence="3 5" id="KW-0597">Phosphoprotein</keyword>
<evidence type="ECO:0000256" key="1">
    <source>
        <dbReference type="ARBA" id="ARBA00000085"/>
    </source>
</evidence>
<dbReference type="InterPro" id="IPR001789">
    <property type="entry name" value="Sig_transdc_resp-reg_receiver"/>
</dbReference>
<dbReference type="Proteomes" id="UP001165460">
    <property type="component" value="Unassembled WGS sequence"/>
</dbReference>
<dbReference type="Gene3D" id="3.40.50.2300">
    <property type="match status" value="2"/>
</dbReference>
<dbReference type="PROSITE" id="PS50109">
    <property type="entry name" value="HIS_KIN"/>
    <property type="match status" value="1"/>
</dbReference>
<dbReference type="InterPro" id="IPR005467">
    <property type="entry name" value="His_kinase_dom"/>
</dbReference>
<comment type="caution">
    <text evidence="9">The sequence shown here is derived from an EMBL/GenBank/DDBJ whole genome shotgun (WGS) entry which is preliminary data.</text>
</comment>
<feature type="coiled-coil region" evidence="6">
    <location>
        <begin position="124"/>
        <end position="158"/>
    </location>
</feature>
<dbReference type="InterPro" id="IPR036890">
    <property type="entry name" value="HATPase_C_sf"/>
</dbReference>
<dbReference type="InterPro" id="IPR011006">
    <property type="entry name" value="CheY-like_superfamily"/>
</dbReference>
<evidence type="ECO:0000259" key="8">
    <source>
        <dbReference type="PROSITE" id="PS50110"/>
    </source>
</evidence>
<evidence type="ECO:0000313" key="9">
    <source>
        <dbReference type="EMBL" id="MCJ0742236.1"/>
    </source>
</evidence>
<evidence type="ECO:0000259" key="7">
    <source>
        <dbReference type="PROSITE" id="PS50109"/>
    </source>
</evidence>
<dbReference type="InterPro" id="IPR004358">
    <property type="entry name" value="Sig_transdc_His_kin-like_C"/>
</dbReference>
<dbReference type="EMBL" id="JALGBH010000001">
    <property type="protein sequence ID" value="MCJ0742236.1"/>
    <property type="molecule type" value="Genomic_DNA"/>
</dbReference>
<keyword evidence="4" id="KW-0902">Two-component regulatory system</keyword>
<evidence type="ECO:0000256" key="5">
    <source>
        <dbReference type="PROSITE-ProRule" id="PRU00169"/>
    </source>
</evidence>
<name>A0ABS9ZUE9_9SPHI</name>
<keyword evidence="10" id="KW-1185">Reference proteome</keyword>
<dbReference type="InterPro" id="IPR003661">
    <property type="entry name" value="HisK_dim/P_dom"/>
</dbReference>
<reference evidence="9" key="1">
    <citation type="submission" date="2022-03" db="EMBL/GenBank/DDBJ databases">
        <authorList>
            <person name="Woo C.Y."/>
        </authorList>
    </citation>
    <scope>NUCLEOTIDE SEQUENCE</scope>
    <source>
        <strain evidence="9">CYS-01</strain>
    </source>
</reference>
<dbReference type="CDD" id="cd16922">
    <property type="entry name" value="HATPase_EvgS-ArcB-TorS-like"/>
    <property type="match status" value="1"/>
</dbReference>
<evidence type="ECO:0000256" key="6">
    <source>
        <dbReference type="SAM" id="Coils"/>
    </source>
</evidence>
<feature type="domain" description="Response regulatory" evidence="8">
    <location>
        <begin position="5"/>
        <end position="122"/>
    </location>
</feature>
<dbReference type="Gene3D" id="1.10.287.130">
    <property type="match status" value="1"/>
</dbReference>
<evidence type="ECO:0000256" key="3">
    <source>
        <dbReference type="ARBA" id="ARBA00022553"/>
    </source>
</evidence>
<dbReference type="PANTHER" id="PTHR45339">
    <property type="entry name" value="HYBRID SIGNAL TRANSDUCTION HISTIDINE KINASE J"/>
    <property type="match status" value="1"/>
</dbReference>
<evidence type="ECO:0000313" key="10">
    <source>
        <dbReference type="Proteomes" id="UP001165460"/>
    </source>
</evidence>
<dbReference type="SUPFAM" id="SSF55874">
    <property type="entry name" value="ATPase domain of HSP90 chaperone/DNA topoisomerase II/histidine kinase"/>
    <property type="match status" value="1"/>
</dbReference>
<dbReference type="Gene3D" id="3.30.565.10">
    <property type="entry name" value="Histidine kinase-like ATPase, C-terminal domain"/>
    <property type="match status" value="1"/>
</dbReference>
<dbReference type="SUPFAM" id="SSF52172">
    <property type="entry name" value="CheY-like"/>
    <property type="match status" value="2"/>
</dbReference>
<comment type="catalytic activity">
    <reaction evidence="1">
        <text>ATP + protein L-histidine = ADP + protein N-phospho-L-histidine.</text>
        <dbReference type="EC" id="2.7.13.3"/>
    </reaction>
</comment>
<dbReference type="PROSITE" id="PS50110">
    <property type="entry name" value="RESPONSE_REGULATORY"/>
    <property type="match status" value="2"/>
</dbReference>
<feature type="domain" description="Response regulatory" evidence="8">
    <location>
        <begin position="409"/>
        <end position="527"/>
    </location>
</feature>
<dbReference type="CDD" id="cd17546">
    <property type="entry name" value="REC_hyHK_CKI1_RcsC-like"/>
    <property type="match status" value="1"/>
</dbReference>
<feature type="domain" description="Histidine kinase" evidence="7">
    <location>
        <begin position="165"/>
        <end position="378"/>
    </location>
</feature>
<dbReference type="EC" id="2.7.13.3" evidence="2"/>
<dbReference type="InterPro" id="IPR003594">
    <property type="entry name" value="HATPase_dom"/>
</dbReference>
<dbReference type="PANTHER" id="PTHR45339:SF1">
    <property type="entry name" value="HYBRID SIGNAL TRANSDUCTION HISTIDINE KINASE J"/>
    <property type="match status" value="1"/>
</dbReference>
<dbReference type="Pfam" id="PF00512">
    <property type="entry name" value="HisKA"/>
    <property type="match status" value="1"/>
</dbReference>
<dbReference type="PRINTS" id="PR00344">
    <property type="entry name" value="BCTRLSENSOR"/>
</dbReference>
<gene>
    <name evidence="9" type="ORF">MMF97_05890</name>
</gene>
<organism evidence="9 10">
    <name type="scientific">Pedobacter montanisoli</name>
    <dbReference type="NCBI Taxonomy" id="2923277"/>
    <lineage>
        <taxon>Bacteria</taxon>
        <taxon>Pseudomonadati</taxon>
        <taxon>Bacteroidota</taxon>
        <taxon>Sphingobacteriia</taxon>
        <taxon>Sphingobacteriales</taxon>
        <taxon>Sphingobacteriaceae</taxon>
        <taxon>Pedobacter</taxon>
    </lineage>
</organism>
<evidence type="ECO:0000256" key="4">
    <source>
        <dbReference type="ARBA" id="ARBA00023012"/>
    </source>
</evidence>
<evidence type="ECO:0000256" key="2">
    <source>
        <dbReference type="ARBA" id="ARBA00012438"/>
    </source>
</evidence>
<feature type="modified residue" description="4-aspartylphosphate" evidence="5">
    <location>
        <position position="458"/>
    </location>
</feature>
<keyword evidence="6" id="KW-0175">Coiled coil</keyword>
<dbReference type="SMART" id="SM00388">
    <property type="entry name" value="HisKA"/>
    <property type="match status" value="1"/>
</dbReference>
<sequence length="530" mass="59135">MKTINLLIIDDKQENIIALEALIKRSDINIISTTSPNDALRICWEKDIAIALVDVQMPKMNGFELVEILKNNVRTKDIMVIFVTAISTEAKYAIKGLNAGAVDYLYKPLDPYITSAKVDAFIQLVRTQREIKKKNEQLEKIQHDLIKAKEDAEQGKRAKENFMANMSHEIRTPINGIIGLLHLLKQSSLDESQLEIVNLIDVSSSSLLGVINDILDLSKIEAGKFKISLAKTNIYDIVTQAANLLSVKAKEKNIALNLDIDPQLPKIIMADSLRLSQIFMNLLSNAIKFTNQGEVTFKIEVPEKNNNLVHIKFIISDTGIGISKENIDTIFNTFEQADNISTKVYEGTGLGLSIVKKLIELKGGSLEVSSELGKGSTFIFSKWYKFVDDNESEKTEQEPQTLQKFDGLKILIAEDNSINVFLIVKILNNWNIETHVVTNGQEAIDALAQDQFDLILMDTYMPVMNGLEAIKKIREGYAPGKETIPIITFSAGVLDSDNETAYKAGANDIIGKPFKVNVLHEKIAKLTQKN</sequence>
<dbReference type="Pfam" id="PF00072">
    <property type="entry name" value="Response_reg"/>
    <property type="match status" value="2"/>
</dbReference>
<dbReference type="SMART" id="SM00387">
    <property type="entry name" value="HATPase_c"/>
    <property type="match status" value="1"/>
</dbReference>
<proteinExistence type="predicted"/>
<dbReference type="RefSeq" id="WP_243360530.1">
    <property type="nucleotide sequence ID" value="NZ_JALGBH010000001.1"/>
</dbReference>
<protein>
    <recommendedName>
        <fullName evidence="2">histidine kinase</fullName>
        <ecNumber evidence="2">2.7.13.3</ecNumber>
    </recommendedName>
</protein>